<evidence type="ECO:0000313" key="2">
    <source>
        <dbReference type="Proteomes" id="UP000615455"/>
    </source>
</evidence>
<gene>
    <name evidence="1" type="ORF">GCM10008018_45500</name>
</gene>
<protein>
    <recommendedName>
        <fullName evidence="3">AAA family ATPase</fullName>
    </recommendedName>
</protein>
<dbReference type="SUPFAM" id="SSF52540">
    <property type="entry name" value="P-loop containing nucleoside triphosphate hydrolases"/>
    <property type="match status" value="1"/>
</dbReference>
<accession>A0ABQ1EYZ4</accession>
<name>A0ABQ1EYZ4_9BACL</name>
<evidence type="ECO:0008006" key="3">
    <source>
        <dbReference type="Google" id="ProtNLM"/>
    </source>
</evidence>
<dbReference type="EMBL" id="BMHE01000027">
    <property type="protein sequence ID" value="GFZ93929.1"/>
    <property type="molecule type" value="Genomic_DNA"/>
</dbReference>
<dbReference type="Proteomes" id="UP000615455">
    <property type="component" value="Unassembled WGS sequence"/>
</dbReference>
<keyword evidence="2" id="KW-1185">Reference proteome</keyword>
<dbReference type="InterPro" id="IPR027417">
    <property type="entry name" value="P-loop_NTPase"/>
</dbReference>
<proteinExistence type="predicted"/>
<sequence>MRNLIFVGGIHGVGKSTFCTKLSDNHGIKAHSASKLIAFKKNETFTKDKRIQDIKSNQMYLLEALDEVESNVFLLDGHFCLLDINGIITRIPEQTFIDISPRAIVVLIDSVKEIISRLQARDSHLHNHSVIKEFQDEEIGYAKIISEKLNVPLIILDSENREFENSELKNILGLA</sequence>
<dbReference type="RefSeq" id="WP_189015303.1">
    <property type="nucleotide sequence ID" value="NZ_BMHE01000027.1"/>
</dbReference>
<dbReference type="Pfam" id="PF13207">
    <property type="entry name" value="AAA_17"/>
    <property type="match status" value="1"/>
</dbReference>
<evidence type="ECO:0000313" key="1">
    <source>
        <dbReference type="EMBL" id="GFZ93929.1"/>
    </source>
</evidence>
<dbReference type="Gene3D" id="3.40.50.300">
    <property type="entry name" value="P-loop containing nucleotide triphosphate hydrolases"/>
    <property type="match status" value="1"/>
</dbReference>
<organism evidence="1 2">
    <name type="scientific">Paenibacillus marchantiophytorum</name>
    <dbReference type="NCBI Taxonomy" id="1619310"/>
    <lineage>
        <taxon>Bacteria</taxon>
        <taxon>Bacillati</taxon>
        <taxon>Bacillota</taxon>
        <taxon>Bacilli</taxon>
        <taxon>Bacillales</taxon>
        <taxon>Paenibacillaceae</taxon>
        <taxon>Paenibacillus</taxon>
    </lineage>
</organism>
<reference evidence="2" key="1">
    <citation type="journal article" date="2019" name="Int. J. Syst. Evol. Microbiol.">
        <title>The Global Catalogue of Microorganisms (GCM) 10K type strain sequencing project: providing services to taxonomists for standard genome sequencing and annotation.</title>
        <authorList>
            <consortium name="The Broad Institute Genomics Platform"/>
            <consortium name="The Broad Institute Genome Sequencing Center for Infectious Disease"/>
            <person name="Wu L."/>
            <person name="Ma J."/>
        </authorList>
    </citation>
    <scope>NUCLEOTIDE SEQUENCE [LARGE SCALE GENOMIC DNA]</scope>
    <source>
        <strain evidence="2">CGMCC 1.15043</strain>
    </source>
</reference>
<comment type="caution">
    <text evidence="1">The sequence shown here is derived from an EMBL/GenBank/DDBJ whole genome shotgun (WGS) entry which is preliminary data.</text>
</comment>